<dbReference type="EMBL" id="AMZH03000465">
    <property type="protein sequence ID" value="RRT83606.1"/>
    <property type="molecule type" value="Genomic_DNA"/>
</dbReference>
<protein>
    <submittedName>
        <fullName evidence="1">Uncharacterized protein</fullName>
    </submittedName>
</protein>
<reference evidence="1 2" key="1">
    <citation type="journal article" date="2014" name="Agronomy (Basel)">
        <title>A Draft Genome Sequence for Ensete ventricosum, the Drought-Tolerant Tree Against Hunger.</title>
        <authorList>
            <person name="Harrison J."/>
            <person name="Moore K.A."/>
            <person name="Paszkiewicz K."/>
            <person name="Jones T."/>
            <person name="Grant M."/>
            <person name="Ambacheew D."/>
            <person name="Muzemil S."/>
            <person name="Studholme D.J."/>
        </authorList>
    </citation>
    <scope>NUCLEOTIDE SEQUENCE [LARGE SCALE GENOMIC DNA]</scope>
</reference>
<evidence type="ECO:0000313" key="2">
    <source>
        <dbReference type="Proteomes" id="UP000287651"/>
    </source>
</evidence>
<evidence type="ECO:0000313" key="1">
    <source>
        <dbReference type="EMBL" id="RRT83606.1"/>
    </source>
</evidence>
<organism evidence="1 2">
    <name type="scientific">Ensete ventricosum</name>
    <name type="common">Abyssinian banana</name>
    <name type="synonym">Musa ensete</name>
    <dbReference type="NCBI Taxonomy" id="4639"/>
    <lineage>
        <taxon>Eukaryota</taxon>
        <taxon>Viridiplantae</taxon>
        <taxon>Streptophyta</taxon>
        <taxon>Embryophyta</taxon>
        <taxon>Tracheophyta</taxon>
        <taxon>Spermatophyta</taxon>
        <taxon>Magnoliopsida</taxon>
        <taxon>Liliopsida</taxon>
        <taxon>Zingiberales</taxon>
        <taxon>Musaceae</taxon>
        <taxon>Ensete</taxon>
    </lineage>
</organism>
<comment type="caution">
    <text evidence="1">The sequence shown here is derived from an EMBL/GenBank/DDBJ whole genome shotgun (WGS) entry which is preliminary data.</text>
</comment>
<sequence>MNAWITRVGCALGTPRISAIKHATNWSARLGSTRVSKFVHVGPNGRGARMKSMGYAPELDSGRHRLSWSSSRVDRKFLHKGLVEVGCPMWPFDAQVSAPAKVELE</sequence>
<accession>A0A427B583</accession>
<name>A0A427B583_ENSVE</name>
<dbReference type="Proteomes" id="UP000287651">
    <property type="component" value="Unassembled WGS sequence"/>
</dbReference>
<dbReference type="AlphaFoldDB" id="A0A427B583"/>
<proteinExistence type="predicted"/>
<gene>
    <name evidence="1" type="ORF">B296_00015502</name>
</gene>